<sequence>MVLDRGPLRLLRRGGPVSGLAGLLAGRVPPAAYRWHAAYDVSEVRRSVEHAGWRLAHVDGWTHPTRAETLEALGEALALPGWWGRNLDALADCLRDLDTDRTVVLWDGWGPLAREDGRVFGIILRLLTDSGLAVLLRGDGPEVHVPDLD</sequence>
<organism evidence="3 4">
    <name type="scientific">Nocardioides marmotae</name>
    <dbReference type="NCBI Taxonomy" id="2663857"/>
    <lineage>
        <taxon>Bacteria</taxon>
        <taxon>Bacillati</taxon>
        <taxon>Actinomycetota</taxon>
        <taxon>Actinomycetes</taxon>
        <taxon>Propionibacteriales</taxon>
        <taxon>Nocardioidaceae</taxon>
        <taxon>Nocardioides</taxon>
    </lineage>
</organism>
<comment type="similarity">
    <text evidence="1">Belongs to the barstar family.</text>
</comment>
<dbReference type="Proteomes" id="UP000433406">
    <property type="component" value="Unassembled WGS sequence"/>
</dbReference>
<evidence type="ECO:0000313" key="3">
    <source>
        <dbReference type="EMBL" id="MTB95584.1"/>
    </source>
</evidence>
<dbReference type="SUPFAM" id="SSF52038">
    <property type="entry name" value="Barstar-related"/>
    <property type="match status" value="1"/>
</dbReference>
<dbReference type="Pfam" id="PF01337">
    <property type="entry name" value="Barstar"/>
    <property type="match status" value="1"/>
</dbReference>
<keyword evidence="4" id="KW-1185">Reference proteome</keyword>
<comment type="caution">
    <text evidence="3">The sequence shown here is derived from an EMBL/GenBank/DDBJ whole genome shotgun (WGS) entry which is preliminary data.</text>
</comment>
<dbReference type="EMBL" id="WLCI01000011">
    <property type="protein sequence ID" value="MTB95584.1"/>
    <property type="molecule type" value="Genomic_DNA"/>
</dbReference>
<evidence type="ECO:0000313" key="4">
    <source>
        <dbReference type="Proteomes" id="UP000433406"/>
    </source>
</evidence>
<dbReference type="InterPro" id="IPR000468">
    <property type="entry name" value="Barstar"/>
</dbReference>
<name>A0A6I3JBQ7_9ACTN</name>
<dbReference type="Gene3D" id="3.30.370.10">
    <property type="entry name" value="Barstar-like"/>
    <property type="match status" value="1"/>
</dbReference>
<evidence type="ECO:0000259" key="2">
    <source>
        <dbReference type="Pfam" id="PF01337"/>
    </source>
</evidence>
<protein>
    <submittedName>
        <fullName evidence="3">Barstar</fullName>
    </submittedName>
</protein>
<evidence type="ECO:0000256" key="1">
    <source>
        <dbReference type="ARBA" id="ARBA00006845"/>
    </source>
</evidence>
<dbReference type="InterPro" id="IPR035905">
    <property type="entry name" value="Barstar-like_sf"/>
</dbReference>
<proteinExistence type="inferred from homology"/>
<accession>A0A6I3JBQ7</accession>
<reference evidence="3 4" key="1">
    <citation type="submission" date="2019-10" db="EMBL/GenBank/DDBJ databases">
        <title>Nocardioides novel species isolated from the excrement of Marmot.</title>
        <authorList>
            <person name="Zhang G."/>
        </authorList>
    </citation>
    <scope>NUCLEOTIDE SEQUENCE [LARGE SCALE GENOMIC DNA]</scope>
    <source>
        <strain evidence="4">zg-579</strain>
    </source>
</reference>
<feature type="domain" description="Barstar (barnase inhibitor)" evidence="2">
    <location>
        <begin position="54"/>
        <end position="130"/>
    </location>
</feature>
<gene>
    <name evidence="3" type="ORF">GGQ22_10850</name>
</gene>
<dbReference type="AlphaFoldDB" id="A0A6I3JBQ7"/>